<dbReference type="RefSeq" id="WP_048193676.1">
    <property type="nucleotide sequence ID" value="NZ_CAAGSM010000006.1"/>
</dbReference>
<evidence type="ECO:0000313" key="2">
    <source>
        <dbReference type="Proteomes" id="UP000029859"/>
    </source>
</evidence>
<dbReference type="Proteomes" id="UP000029859">
    <property type="component" value="Unassembled WGS sequence"/>
</dbReference>
<dbReference type="Gene3D" id="3.40.50.300">
    <property type="entry name" value="P-loop containing nucleotide triphosphate hydrolases"/>
    <property type="match status" value="1"/>
</dbReference>
<name>A0A099T306_METMT</name>
<dbReference type="AlphaFoldDB" id="A0A099T306"/>
<dbReference type="InterPro" id="IPR027417">
    <property type="entry name" value="P-loop_NTPase"/>
</dbReference>
<accession>A0A099T306</accession>
<reference evidence="1 2" key="1">
    <citation type="submission" date="2014-09" db="EMBL/GenBank/DDBJ databases">
        <title>Draft genome sequence of an obligately methylotrophic methanogen, Methanococcoides methylutens, isolated from marine sediment.</title>
        <authorList>
            <person name="Guan Y."/>
            <person name="Ngugi D.K."/>
            <person name="Blom J."/>
            <person name="Ali S."/>
            <person name="Ferry J.G."/>
            <person name="Stingl U."/>
        </authorList>
    </citation>
    <scope>NUCLEOTIDE SEQUENCE [LARGE SCALE GENOMIC DNA]</scope>
    <source>
        <strain evidence="1 2">DSM 2657</strain>
    </source>
</reference>
<dbReference type="PANTHER" id="PTHR41930">
    <property type="entry name" value="UPF0200 PROTEIN MJ1399"/>
    <property type="match status" value="1"/>
</dbReference>
<comment type="caution">
    <text evidence="1">The sequence shown here is derived from an EMBL/GenBank/DDBJ whole genome shotgun (WGS) entry which is preliminary data.</text>
</comment>
<dbReference type="OrthoDB" id="85381at2157"/>
<dbReference type="PANTHER" id="PTHR41930:SF1">
    <property type="entry name" value="DEPHOSPHO-COA KINASE"/>
    <property type="match status" value="1"/>
</dbReference>
<gene>
    <name evidence="1" type="ORF">LI82_04440</name>
</gene>
<evidence type="ECO:0000313" key="1">
    <source>
        <dbReference type="EMBL" id="KGK99269.1"/>
    </source>
</evidence>
<protein>
    <submittedName>
        <fullName evidence="1">Uncharacterized protein</fullName>
    </submittedName>
</protein>
<proteinExistence type="predicted"/>
<dbReference type="EMBL" id="JRHO01000009">
    <property type="protein sequence ID" value="KGK99269.1"/>
    <property type="molecule type" value="Genomic_DNA"/>
</dbReference>
<dbReference type="SUPFAM" id="SSF52540">
    <property type="entry name" value="P-loop containing nucleoside triphosphate hydrolases"/>
    <property type="match status" value="1"/>
</dbReference>
<sequence length="179" mass="19596">MKIIAFVGMPAAGKSVASDVVKEENIDVVNMGDVIRDEVKARGLDPTDANTGGVANDLRDKEGMDAVAKRCVPKIEALGKDLVVVDGVRGIAEVTFFKEHFGDDFTLVFIDAPLETRFERVTNRGRSDDMTDIEALKIRDERELGWGLAEAIKVADITVDNTDTIDAFRNTINEILENA</sequence>
<organism evidence="1 2">
    <name type="scientific">Methanococcoides methylutens</name>
    <dbReference type="NCBI Taxonomy" id="2226"/>
    <lineage>
        <taxon>Archaea</taxon>
        <taxon>Methanobacteriati</taxon>
        <taxon>Methanobacteriota</taxon>
        <taxon>Stenosarchaea group</taxon>
        <taxon>Methanomicrobia</taxon>
        <taxon>Methanosarcinales</taxon>
        <taxon>Methanosarcinaceae</taxon>
        <taxon>Methanococcoides</taxon>
    </lineage>
</organism>
<dbReference type="Pfam" id="PF13207">
    <property type="entry name" value="AAA_17"/>
    <property type="match status" value="1"/>
</dbReference>
<keyword evidence="2" id="KW-1185">Reference proteome</keyword>